<dbReference type="RefSeq" id="WP_012633525.1">
    <property type="nucleotide sequence ID" value="NC_011891.1"/>
</dbReference>
<protein>
    <submittedName>
        <fullName evidence="2">Diacylglycerol kinase catalytic region</fullName>
    </submittedName>
</protein>
<dbReference type="Pfam" id="PF00781">
    <property type="entry name" value="DAGK_cat"/>
    <property type="match status" value="1"/>
</dbReference>
<keyword evidence="3" id="KW-1185">Reference proteome</keyword>
<accession>B8JB83</accession>
<dbReference type="PROSITE" id="PS50146">
    <property type="entry name" value="DAGK"/>
    <property type="match status" value="1"/>
</dbReference>
<dbReference type="GO" id="GO:0016301">
    <property type="term" value="F:kinase activity"/>
    <property type="evidence" value="ECO:0007669"/>
    <property type="project" value="UniProtKB-KW"/>
</dbReference>
<dbReference type="InterPro" id="IPR045540">
    <property type="entry name" value="YegS/DAGK_C"/>
</dbReference>
<dbReference type="SMART" id="SM00046">
    <property type="entry name" value="DAGKc"/>
    <property type="match status" value="1"/>
</dbReference>
<evidence type="ECO:0000259" key="1">
    <source>
        <dbReference type="PROSITE" id="PS50146"/>
    </source>
</evidence>
<dbReference type="KEGG" id="acp:A2cp1_2372"/>
<dbReference type="AlphaFoldDB" id="B8JB83"/>
<feature type="domain" description="DAGKc" evidence="1">
    <location>
        <begin position="20"/>
        <end position="156"/>
    </location>
</feature>
<keyword evidence="2" id="KW-0808">Transferase</keyword>
<reference evidence="2" key="1">
    <citation type="submission" date="2009-01" db="EMBL/GenBank/DDBJ databases">
        <title>Complete sequence of Anaeromyxobacter dehalogenans 2CP-1.</title>
        <authorList>
            <consortium name="US DOE Joint Genome Institute"/>
            <person name="Lucas S."/>
            <person name="Copeland A."/>
            <person name="Lapidus A."/>
            <person name="Glavina del Rio T."/>
            <person name="Dalin E."/>
            <person name="Tice H."/>
            <person name="Bruce D."/>
            <person name="Goodwin L."/>
            <person name="Pitluck S."/>
            <person name="Saunders E."/>
            <person name="Brettin T."/>
            <person name="Detter J.C."/>
            <person name="Han C."/>
            <person name="Larimer F."/>
            <person name="Land M."/>
            <person name="Hauser L."/>
            <person name="Kyrpides N."/>
            <person name="Ovchinnikova G."/>
            <person name="Beliaev A.S."/>
            <person name="Richardson P."/>
        </authorList>
    </citation>
    <scope>NUCLEOTIDE SEQUENCE</scope>
    <source>
        <strain evidence="2">2CP-1</strain>
    </source>
</reference>
<dbReference type="Proteomes" id="UP000007089">
    <property type="component" value="Chromosome"/>
</dbReference>
<dbReference type="InterPro" id="IPR017438">
    <property type="entry name" value="ATP-NAD_kinase_N"/>
</dbReference>
<organism evidence="2 3">
    <name type="scientific">Anaeromyxobacter dehalogenans (strain ATCC BAA-258 / DSM 21875 / 2CP-1)</name>
    <dbReference type="NCBI Taxonomy" id="455488"/>
    <lineage>
        <taxon>Bacteria</taxon>
        <taxon>Pseudomonadati</taxon>
        <taxon>Myxococcota</taxon>
        <taxon>Myxococcia</taxon>
        <taxon>Myxococcales</taxon>
        <taxon>Cystobacterineae</taxon>
        <taxon>Anaeromyxobacteraceae</taxon>
        <taxon>Anaeromyxobacter</taxon>
    </lineage>
</organism>
<keyword evidence="2" id="KW-0418">Kinase</keyword>
<gene>
    <name evidence="2" type="ordered locus">A2cp1_2372</name>
</gene>
<dbReference type="Pfam" id="PF19279">
    <property type="entry name" value="YegS_C"/>
    <property type="match status" value="1"/>
</dbReference>
<dbReference type="Gene3D" id="2.60.200.40">
    <property type="match status" value="1"/>
</dbReference>
<dbReference type="EMBL" id="CP001359">
    <property type="protein sequence ID" value="ACL65710.1"/>
    <property type="molecule type" value="Genomic_DNA"/>
</dbReference>
<evidence type="ECO:0000313" key="3">
    <source>
        <dbReference type="Proteomes" id="UP000007089"/>
    </source>
</evidence>
<dbReference type="InterPro" id="IPR016064">
    <property type="entry name" value="NAD/diacylglycerol_kinase_sf"/>
</dbReference>
<evidence type="ECO:0000313" key="2">
    <source>
        <dbReference type="EMBL" id="ACL65710.1"/>
    </source>
</evidence>
<dbReference type="Gene3D" id="3.40.50.10330">
    <property type="entry name" value="Probable inorganic polyphosphate/atp-NAD kinase, domain 1"/>
    <property type="match status" value="1"/>
</dbReference>
<name>B8JB83_ANAD2</name>
<dbReference type="SUPFAM" id="SSF111331">
    <property type="entry name" value="NAD kinase/diacylglycerol kinase-like"/>
    <property type="match status" value="1"/>
</dbReference>
<proteinExistence type="predicted"/>
<dbReference type="HOGENOM" id="CLU_760375_0_0_7"/>
<sequence>MLRMVATAERSHGFEQPFAPPGADVAVLLNANAKQVTPGVRRALSSVLPDEHLFVSRCADEAAAIADEVVARRYRTVFTGGGDGTFVSWVNRILESAERRAARPPCFGVLALGTGNAVAGVVGATPRRHVQDLLRFVRGEVGRVRRLDLVSCGDRLTPFAGVGIDAAVLNDYIWLKSQLADTPLRRLGLGASGYGLAIALRSAPRCLVERRPTYCEIVNVGRPAWRLDARGNRVGRPIAHGELLYAGPCMMAAASTVPYYGLGLRAFPFAGQAPGMMQVRVATSIPIRTLLTSVPSIWAGRFAHRGLLDFHADRVAMRFEKPMPLQIGGDAEGWRDELTFGMAPQPVDLVDFGTPCAAA</sequence>
<dbReference type="InterPro" id="IPR001206">
    <property type="entry name" value="Diacylglycerol_kinase_cat_dom"/>
</dbReference>